<comment type="caution">
    <text evidence="1">The sequence shown here is derived from an EMBL/GenBank/DDBJ whole genome shotgun (WGS) entry which is preliminary data.</text>
</comment>
<keyword evidence="2" id="KW-1185">Reference proteome</keyword>
<reference evidence="1" key="1">
    <citation type="submission" date="2023-04" db="EMBL/GenBank/DDBJ databases">
        <title>Ambrosiozyma monospora NBRC 10751.</title>
        <authorList>
            <person name="Ichikawa N."/>
            <person name="Sato H."/>
            <person name="Tonouchi N."/>
        </authorList>
    </citation>
    <scope>NUCLEOTIDE SEQUENCE</scope>
    <source>
        <strain evidence="1">NBRC 10751</strain>
    </source>
</reference>
<protein>
    <submittedName>
        <fullName evidence="1">Unnamed protein product</fullName>
    </submittedName>
</protein>
<evidence type="ECO:0000313" key="1">
    <source>
        <dbReference type="EMBL" id="GME70383.1"/>
    </source>
</evidence>
<evidence type="ECO:0000313" key="2">
    <source>
        <dbReference type="Proteomes" id="UP001165064"/>
    </source>
</evidence>
<gene>
    <name evidence="1" type="ORF">Amon02_000017500</name>
</gene>
<accession>A0ACB5SR43</accession>
<sequence>MNNCNTNGQQNKDQLNDVDLDLIEEHFLPPFGMHNYMFNRSLIDTEHDQDEPESPPPNYEDRHFQPEIPNSPRNSIAQFVDPTINPDILVLNNLGSLQRLNLPIKLTIILTKQLPNRNTPSSRESPLKVYSPGDIVTGYVLIENTSKDPIPFEMFLVSLDGTVTTRSQNTSRSTDRPKIFRKTFLNMYDITACHHYGTISSGPNTDCCGELCPETGAVYGFKDDKLLRPGQKHKKVFTFRMPSTLLDTACEHQSPEHLSLPSSFGVDCESFNGASRDIEVDRRFGYGHLGIVGSPIKKNDLAGYGQSVSYYINVQMIGKRRDFYKQFYTKNIKDDYDFIFVKELQHFFRFSTAGSQLDYDNEEDAESVWHFTSNFTSKDQIQQLEKLCKDTTEKLTLRRDLIMAGVTDVDEQNNIIDCTSEKKELYQSKPLEENPPDEKCSTPSFDINQVSNTTSATLVKGVFSKTEVGELTVTLSTNKKNLIQSGFPKKLHHPSVSGTSTKSFSSNKTALGNINNIVTDDADAPGYEECESSGSKPLLNQQKSQQQQQRASSSTSELTPSINQSGAIFESIKTMLSSPSDTPVSTFHSSSKSKNTLPNSSTSSKTSVSTSKSTSKPNSVSLSSQSPRSTKYDFKIDLIYNPKTSSRSNLPPKSIKINPKLQILNLQSTSPIPITIDSEFLKESTTTQSLDLKINAMKWKFINYMKTWKSLSEECKKKGYANAMAISKQLHSDLSSLIELQLDSPGDSFGVGSNGVGLGGIDLFHEVEMNLEMEDREDGGNTDDEKEFIWKRVPGEDGGYIYRAKATFSLFLDESKLIKRNTGTSYVGHGFGYGGYGGENDTASPIANSFMVSGASSSSSSESNSTNSKAGSFGNASLEVKDKKSGSIQLVPSFQTCYLGRFYNIKFEVECGLDGKSKKLSGKDGRRMLASLPIDIV</sequence>
<dbReference type="EMBL" id="BSXS01000028">
    <property type="protein sequence ID" value="GME70383.1"/>
    <property type="molecule type" value="Genomic_DNA"/>
</dbReference>
<organism evidence="1 2">
    <name type="scientific">Ambrosiozyma monospora</name>
    <name type="common">Yeast</name>
    <name type="synonym">Endomycopsis monosporus</name>
    <dbReference type="NCBI Taxonomy" id="43982"/>
    <lineage>
        <taxon>Eukaryota</taxon>
        <taxon>Fungi</taxon>
        <taxon>Dikarya</taxon>
        <taxon>Ascomycota</taxon>
        <taxon>Saccharomycotina</taxon>
        <taxon>Pichiomycetes</taxon>
        <taxon>Pichiales</taxon>
        <taxon>Pichiaceae</taxon>
        <taxon>Ambrosiozyma</taxon>
    </lineage>
</organism>
<name>A0ACB5SR43_AMBMO</name>
<proteinExistence type="predicted"/>
<dbReference type="Proteomes" id="UP001165064">
    <property type="component" value="Unassembled WGS sequence"/>
</dbReference>